<feature type="domain" description="LIM zinc-binding" evidence="18">
    <location>
        <begin position="70"/>
        <end position="130"/>
    </location>
</feature>
<dbReference type="PANTHER" id="PTHR46485">
    <property type="entry name" value="LIM DOMAIN KINASE 1"/>
    <property type="match status" value="1"/>
</dbReference>
<dbReference type="Pfam" id="PF00412">
    <property type="entry name" value="LIM"/>
    <property type="match status" value="2"/>
</dbReference>
<evidence type="ECO:0000313" key="20">
    <source>
        <dbReference type="Proteomes" id="UP000079169"/>
    </source>
</evidence>
<dbReference type="InterPro" id="IPR001478">
    <property type="entry name" value="PDZ"/>
</dbReference>
<name>A0A3Q0JB78_DIACI</name>
<dbReference type="InterPro" id="IPR011009">
    <property type="entry name" value="Kinase-like_dom_sf"/>
</dbReference>
<evidence type="ECO:0000313" key="21">
    <source>
        <dbReference type="RefSeq" id="XP_026683975.1"/>
    </source>
</evidence>
<evidence type="ECO:0000256" key="8">
    <source>
        <dbReference type="ARBA" id="ARBA00022737"/>
    </source>
</evidence>
<proteinExistence type="inferred from homology"/>
<evidence type="ECO:0000256" key="7">
    <source>
        <dbReference type="ARBA" id="ARBA00022723"/>
    </source>
</evidence>
<dbReference type="InterPro" id="IPR001245">
    <property type="entry name" value="Ser-Thr/Tyr_kinase_cat_dom"/>
</dbReference>
<reference evidence="21" key="1">
    <citation type="submission" date="2025-08" db="UniProtKB">
        <authorList>
            <consortium name="RefSeq"/>
        </authorList>
    </citation>
    <scope>IDENTIFICATION</scope>
</reference>
<dbReference type="RefSeq" id="XP_026683975.1">
    <property type="nucleotide sequence ID" value="XM_026828174.1"/>
</dbReference>
<dbReference type="GO" id="GO:0004674">
    <property type="term" value="F:protein serine/threonine kinase activity"/>
    <property type="evidence" value="ECO:0007669"/>
    <property type="project" value="UniProtKB-KW"/>
</dbReference>
<keyword evidence="13 15" id="KW-0440">LIM domain</keyword>
<keyword evidence="7 15" id="KW-0479">Metal-binding</keyword>
<keyword evidence="8" id="KW-0677">Repeat</keyword>
<organism evidence="20 21">
    <name type="scientific">Diaphorina citri</name>
    <name type="common">Asian citrus psyllid</name>
    <dbReference type="NCBI Taxonomy" id="121845"/>
    <lineage>
        <taxon>Eukaryota</taxon>
        <taxon>Metazoa</taxon>
        <taxon>Ecdysozoa</taxon>
        <taxon>Arthropoda</taxon>
        <taxon>Hexapoda</taxon>
        <taxon>Insecta</taxon>
        <taxon>Pterygota</taxon>
        <taxon>Neoptera</taxon>
        <taxon>Paraneoptera</taxon>
        <taxon>Hemiptera</taxon>
        <taxon>Sternorrhyncha</taxon>
        <taxon>Psylloidea</taxon>
        <taxon>Psyllidae</taxon>
        <taxon>Diaphorininae</taxon>
        <taxon>Diaphorina</taxon>
    </lineage>
</organism>
<dbReference type="Gene3D" id="2.30.42.10">
    <property type="match status" value="1"/>
</dbReference>
<dbReference type="FunFam" id="3.30.200.20:FF:000038">
    <property type="entry name" value="LIM domain kinase 2"/>
    <property type="match status" value="1"/>
</dbReference>
<dbReference type="PROSITE" id="PS50106">
    <property type="entry name" value="PDZ"/>
    <property type="match status" value="1"/>
</dbReference>
<evidence type="ECO:0000259" key="17">
    <source>
        <dbReference type="PROSITE" id="PS50011"/>
    </source>
</evidence>
<dbReference type="PROSITE" id="PS50011">
    <property type="entry name" value="PROTEIN_KINASE_DOM"/>
    <property type="match status" value="1"/>
</dbReference>
<dbReference type="SUPFAM" id="SSF50156">
    <property type="entry name" value="PDZ domain-like"/>
    <property type="match status" value="1"/>
</dbReference>
<dbReference type="Gene3D" id="1.10.510.10">
    <property type="entry name" value="Transferase(Phosphotransferase) domain 1"/>
    <property type="match status" value="1"/>
</dbReference>
<dbReference type="Gene3D" id="2.10.110.10">
    <property type="entry name" value="Cysteine Rich Protein"/>
    <property type="match status" value="2"/>
</dbReference>
<dbReference type="GO" id="GO:0046872">
    <property type="term" value="F:metal ion binding"/>
    <property type="evidence" value="ECO:0007669"/>
    <property type="project" value="UniProtKB-KW"/>
</dbReference>
<evidence type="ECO:0000256" key="10">
    <source>
        <dbReference type="ARBA" id="ARBA00022777"/>
    </source>
</evidence>
<keyword evidence="11 15" id="KW-0862">Zinc</keyword>
<dbReference type="PROSITE" id="PS00478">
    <property type="entry name" value="LIM_DOMAIN_1"/>
    <property type="match status" value="2"/>
</dbReference>
<dbReference type="Pfam" id="PF07714">
    <property type="entry name" value="PK_Tyr_Ser-Thr"/>
    <property type="match status" value="1"/>
</dbReference>
<accession>A0A3Q0JB78</accession>
<dbReference type="PROSITE" id="PS00107">
    <property type="entry name" value="PROTEIN_KINASE_ATP"/>
    <property type="match status" value="1"/>
</dbReference>
<keyword evidence="4" id="KW-0963">Cytoplasm</keyword>
<protein>
    <recommendedName>
        <fullName evidence="14">LIM domain kinase 1</fullName>
        <ecNumber evidence="3">2.7.11.1</ecNumber>
    </recommendedName>
</protein>
<feature type="domain" description="PDZ" evidence="19">
    <location>
        <begin position="229"/>
        <end position="262"/>
    </location>
</feature>
<keyword evidence="12 16" id="KW-0067">ATP-binding</keyword>
<dbReference type="GO" id="GO:0030036">
    <property type="term" value="P:actin cytoskeleton organization"/>
    <property type="evidence" value="ECO:0007669"/>
    <property type="project" value="TreeGrafter"/>
</dbReference>
<evidence type="ECO:0000256" key="16">
    <source>
        <dbReference type="PROSITE-ProRule" id="PRU10141"/>
    </source>
</evidence>
<dbReference type="CDD" id="cd09365">
    <property type="entry name" value="LIM2_LIMK"/>
    <property type="match status" value="1"/>
</dbReference>
<dbReference type="PaxDb" id="121845-A0A3Q0JB78"/>
<dbReference type="InterPro" id="IPR017441">
    <property type="entry name" value="Protein_kinase_ATP_BS"/>
</dbReference>
<dbReference type="FunFam" id="2.10.110.10:FF:000082">
    <property type="entry name" value="LIM domain kinase 1"/>
    <property type="match status" value="1"/>
</dbReference>
<keyword evidence="20" id="KW-1185">Reference proteome</keyword>
<gene>
    <name evidence="21" type="primary">LOC103515477</name>
</gene>
<dbReference type="SMART" id="SM00132">
    <property type="entry name" value="LIM"/>
    <property type="match status" value="2"/>
</dbReference>
<evidence type="ECO:0000256" key="5">
    <source>
        <dbReference type="ARBA" id="ARBA00022527"/>
    </source>
</evidence>
<dbReference type="InterPro" id="IPR050940">
    <property type="entry name" value="Actin_reg-Ser/Thr_kinase"/>
</dbReference>
<dbReference type="PANTHER" id="PTHR46485:SF4">
    <property type="entry name" value="LIM DOMAIN KINASE 1"/>
    <property type="match status" value="1"/>
</dbReference>
<comment type="similarity">
    <text evidence="2">Belongs to the protein kinase superfamily. TKL Ser/Thr protein kinase family.</text>
</comment>
<dbReference type="EC" id="2.7.11.1" evidence="3"/>
<evidence type="ECO:0000256" key="6">
    <source>
        <dbReference type="ARBA" id="ARBA00022679"/>
    </source>
</evidence>
<dbReference type="InterPro" id="IPR036034">
    <property type="entry name" value="PDZ_sf"/>
</dbReference>
<dbReference type="GO" id="GO:0005737">
    <property type="term" value="C:cytoplasm"/>
    <property type="evidence" value="ECO:0007669"/>
    <property type="project" value="UniProtKB-SubCell"/>
</dbReference>
<keyword evidence="10" id="KW-0418">Kinase</keyword>
<sequence>MEDSETPEILTCAGCLNNIVEDEYVQALSQEWHTDCFRCSACDVMLDNWYFEKDGLLFCKEDYNGKYGEACQNCGQMMSGPVMVVGDHKFHPECFKCTSCSCCIGDGESYALVERSILYCGLCYKRQMQPLGRAKDAAFPMMRKPHCIRLVEIQPSAHCSQGIKLALDTSQPAPPVFSNLCISEWLWSLLMSLVCLTISLVQVTYRYCTGMTNNPSVPRLDPRADLMSLHLGDRILEVNGTPVRDKPLQEVECLIRNTTDTVFSPPKSLRPACDLSRTRSRSFRVEASKSRIFRASDLVRGPLLGQGFFGQVYRVTHRETGEVMVLKELYRVDEEAEKNFLKEVAVLRSLHHHNVIRFIGVLYKDRKLNLVTEYIAGGTLKELLQDPGQPLPWGQRVNFARDIAAGMTYLHSMNLIHRDLNSQNCLVREDKTVVVADFGLARIIHQGESVP</sequence>
<dbReference type="PROSITE" id="PS50023">
    <property type="entry name" value="LIM_DOMAIN_2"/>
    <property type="match status" value="2"/>
</dbReference>
<evidence type="ECO:0000256" key="4">
    <source>
        <dbReference type="ARBA" id="ARBA00022490"/>
    </source>
</evidence>
<dbReference type="KEGG" id="dci:103515477"/>
<comment type="subcellular location">
    <subcellularLocation>
        <location evidence="1">Cytoplasm</location>
    </subcellularLocation>
</comment>
<evidence type="ECO:0000256" key="11">
    <source>
        <dbReference type="ARBA" id="ARBA00022833"/>
    </source>
</evidence>
<dbReference type="GO" id="GO:0005634">
    <property type="term" value="C:nucleus"/>
    <property type="evidence" value="ECO:0007669"/>
    <property type="project" value="TreeGrafter"/>
</dbReference>
<keyword evidence="6" id="KW-0808">Transferase</keyword>
<dbReference type="AlphaFoldDB" id="A0A3Q0JB78"/>
<feature type="domain" description="Protein kinase" evidence="17">
    <location>
        <begin position="298"/>
        <end position="451"/>
    </location>
</feature>
<feature type="domain" description="LIM zinc-binding" evidence="18">
    <location>
        <begin position="10"/>
        <end position="69"/>
    </location>
</feature>
<keyword evidence="5" id="KW-0723">Serine/threonine-protein kinase</keyword>
<dbReference type="InterPro" id="IPR000719">
    <property type="entry name" value="Prot_kinase_dom"/>
</dbReference>
<dbReference type="InterPro" id="IPR001781">
    <property type="entry name" value="Znf_LIM"/>
</dbReference>
<dbReference type="SUPFAM" id="SSF56112">
    <property type="entry name" value="Protein kinase-like (PK-like)"/>
    <property type="match status" value="1"/>
</dbReference>
<evidence type="ECO:0000256" key="13">
    <source>
        <dbReference type="ARBA" id="ARBA00023038"/>
    </source>
</evidence>
<evidence type="ECO:0000256" key="12">
    <source>
        <dbReference type="ARBA" id="ARBA00022840"/>
    </source>
</evidence>
<feature type="binding site" evidence="16">
    <location>
        <position position="327"/>
    </location>
    <ligand>
        <name>ATP</name>
        <dbReference type="ChEBI" id="CHEBI:30616"/>
    </ligand>
</feature>
<dbReference type="Proteomes" id="UP000079169">
    <property type="component" value="Unplaced"/>
</dbReference>
<dbReference type="SUPFAM" id="SSF57716">
    <property type="entry name" value="Glucocorticoid receptor-like (DNA-binding domain)"/>
    <property type="match status" value="3"/>
</dbReference>
<evidence type="ECO:0000256" key="15">
    <source>
        <dbReference type="PROSITE-ProRule" id="PRU00125"/>
    </source>
</evidence>
<evidence type="ECO:0000256" key="2">
    <source>
        <dbReference type="ARBA" id="ARBA00005843"/>
    </source>
</evidence>
<dbReference type="GO" id="GO:0005524">
    <property type="term" value="F:ATP binding"/>
    <property type="evidence" value="ECO:0007669"/>
    <property type="project" value="UniProtKB-UniRule"/>
</dbReference>
<evidence type="ECO:0000256" key="14">
    <source>
        <dbReference type="ARBA" id="ARBA00040667"/>
    </source>
</evidence>
<evidence type="ECO:0000256" key="3">
    <source>
        <dbReference type="ARBA" id="ARBA00012513"/>
    </source>
</evidence>
<evidence type="ECO:0000256" key="1">
    <source>
        <dbReference type="ARBA" id="ARBA00004496"/>
    </source>
</evidence>
<keyword evidence="9 16" id="KW-0547">Nucleotide-binding</keyword>
<evidence type="ECO:0000259" key="18">
    <source>
        <dbReference type="PROSITE" id="PS50023"/>
    </source>
</evidence>
<dbReference type="GeneID" id="103515477"/>
<evidence type="ECO:0000259" key="19">
    <source>
        <dbReference type="PROSITE" id="PS50106"/>
    </source>
</evidence>
<dbReference type="Gene3D" id="3.30.200.20">
    <property type="entry name" value="Phosphorylase Kinase, domain 1"/>
    <property type="match status" value="1"/>
</dbReference>
<evidence type="ECO:0000256" key="9">
    <source>
        <dbReference type="ARBA" id="ARBA00022741"/>
    </source>
</evidence>
<dbReference type="STRING" id="121845.A0A3Q0JB78"/>